<proteinExistence type="predicted"/>
<keyword evidence="1" id="KW-0175">Coiled coil</keyword>
<evidence type="ECO:0000313" key="3">
    <source>
        <dbReference type="EMBL" id="EFR32046.1"/>
    </source>
</evidence>
<keyword evidence="2" id="KW-0472">Membrane</keyword>
<dbReference type="STRING" id="908337.HMPREF9257_1042"/>
<dbReference type="EMBL" id="AENN01000001">
    <property type="protein sequence ID" value="EFR32046.1"/>
    <property type="molecule type" value="Genomic_DNA"/>
</dbReference>
<sequence>MTIGQLAGMIAALAFAVLVVFLCINLSKLAKVMSDLKETVKRVNTTLDVVTKDVDNLSIEVEGLLNKANSLVDDVNGKLGKTDPLFTAIGDLGVTVSDLNDSTKNMTSNLFDSVAKRNKSKISKFVTATQAFSNIRGRSNKKAQNVVVKNANQGIESLSQMADQASQAQVEAKAAEDQLKAFIKTAPSKTAGEIRIKQ</sequence>
<feature type="transmembrane region" description="Helical" evidence="2">
    <location>
        <begin position="6"/>
        <end position="27"/>
    </location>
</feature>
<dbReference type="Proteomes" id="UP000005990">
    <property type="component" value="Unassembled WGS sequence"/>
</dbReference>
<reference evidence="3 4" key="1">
    <citation type="submission" date="2010-10" db="EMBL/GenBank/DDBJ databases">
        <authorList>
            <person name="Durkin A.S."/>
            <person name="Madupu R."/>
            <person name="Torralba M."/>
            <person name="Gillis M."/>
            <person name="Methe B."/>
            <person name="Sutton G."/>
            <person name="Nelson K.E."/>
        </authorList>
    </citation>
    <scope>NUCLEOTIDE SEQUENCE [LARGE SCALE GENOMIC DNA]</scope>
    <source>
        <strain evidence="3 4">ACS-139-V-Col8</strain>
    </source>
</reference>
<name>E4KM56_9LACT</name>
<feature type="coiled-coil region" evidence="1">
    <location>
        <begin position="47"/>
        <end position="74"/>
    </location>
</feature>
<evidence type="ECO:0008006" key="5">
    <source>
        <dbReference type="Google" id="ProtNLM"/>
    </source>
</evidence>
<dbReference type="RefSeq" id="WP_006417529.1">
    <property type="nucleotide sequence ID" value="NZ_AENN01000001.1"/>
</dbReference>
<evidence type="ECO:0000256" key="1">
    <source>
        <dbReference type="SAM" id="Coils"/>
    </source>
</evidence>
<keyword evidence="2" id="KW-1133">Transmembrane helix</keyword>
<keyword evidence="2" id="KW-0812">Transmembrane</keyword>
<dbReference type="OrthoDB" id="2146420at2"/>
<comment type="caution">
    <text evidence="3">The sequence shown here is derived from an EMBL/GenBank/DDBJ whole genome shotgun (WGS) entry which is preliminary data.</text>
</comment>
<dbReference type="PANTHER" id="PTHR40070">
    <property type="entry name" value="UPF0478 PROTEIN YTXG"/>
    <property type="match status" value="1"/>
</dbReference>
<dbReference type="Pfam" id="PF06103">
    <property type="entry name" value="DUF948"/>
    <property type="match status" value="1"/>
</dbReference>
<protein>
    <recommendedName>
        <fullName evidence="5">DUF948 domain-containing protein</fullName>
    </recommendedName>
</protein>
<dbReference type="InterPro" id="IPR009293">
    <property type="entry name" value="UPF0478"/>
</dbReference>
<dbReference type="AlphaFoldDB" id="E4KM56"/>
<dbReference type="PANTHER" id="PTHR40070:SF1">
    <property type="entry name" value="UPF0478 PROTEIN YTXG"/>
    <property type="match status" value="1"/>
</dbReference>
<evidence type="ECO:0000313" key="4">
    <source>
        <dbReference type="Proteomes" id="UP000005990"/>
    </source>
</evidence>
<evidence type="ECO:0000256" key="2">
    <source>
        <dbReference type="SAM" id="Phobius"/>
    </source>
</evidence>
<feature type="coiled-coil region" evidence="1">
    <location>
        <begin position="148"/>
        <end position="185"/>
    </location>
</feature>
<dbReference type="eggNOG" id="COG4768">
    <property type="taxonomic scope" value="Bacteria"/>
</dbReference>
<keyword evidence="4" id="KW-1185">Reference proteome</keyword>
<accession>E4KM56</accession>
<organism evidence="3 4">
    <name type="scientific">Eremococcus coleocola ACS-139-V-Col8</name>
    <dbReference type="NCBI Taxonomy" id="908337"/>
    <lineage>
        <taxon>Bacteria</taxon>
        <taxon>Bacillati</taxon>
        <taxon>Bacillota</taxon>
        <taxon>Bacilli</taxon>
        <taxon>Lactobacillales</taxon>
        <taxon>Aerococcaceae</taxon>
        <taxon>Eremococcus</taxon>
    </lineage>
</organism>
<gene>
    <name evidence="3" type="ORF">HMPREF9257_1042</name>
</gene>